<dbReference type="InterPro" id="IPR058627">
    <property type="entry name" value="MdtA-like_C"/>
</dbReference>
<evidence type="ECO:0000256" key="5">
    <source>
        <dbReference type="ARBA" id="ARBA00022519"/>
    </source>
</evidence>
<evidence type="ECO:0000256" key="7">
    <source>
        <dbReference type="SAM" id="MobiDB-lite"/>
    </source>
</evidence>
<keyword evidence="14" id="KW-1185">Reference proteome</keyword>
<evidence type="ECO:0000313" key="13">
    <source>
        <dbReference type="EMBL" id="ADW70959.1"/>
    </source>
</evidence>
<dbReference type="HOGENOM" id="CLU_018816_2_0_0"/>
<dbReference type="GO" id="GO:1990281">
    <property type="term" value="C:efflux pump complex"/>
    <property type="evidence" value="ECO:0007669"/>
    <property type="project" value="TreeGrafter"/>
</dbReference>
<feature type="compositionally biased region" description="Gly residues" evidence="7">
    <location>
        <begin position="431"/>
        <end position="442"/>
    </location>
</feature>
<organism evidence="14">
    <name type="scientific">Granulicella tundricola (strain ATCC BAA-1859 / DSM 23138 / MP5ACTX9)</name>
    <dbReference type="NCBI Taxonomy" id="1198114"/>
    <lineage>
        <taxon>Bacteria</taxon>
        <taxon>Pseudomonadati</taxon>
        <taxon>Acidobacteriota</taxon>
        <taxon>Terriglobia</taxon>
        <taxon>Terriglobales</taxon>
        <taxon>Acidobacteriaceae</taxon>
        <taxon>Granulicella</taxon>
    </lineage>
</organism>
<protein>
    <submittedName>
        <fullName evidence="13">Efflux transporter, RND family, MFP subunit</fullName>
    </submittedName>
</protein>
<dbReference type="NCBIfam" id="TIGR01730">
    <property type="entry name" value="RND_mfp"/>
    <property type="match status" value="1"/>
</dbReference>
<comment type="similarity">
    <text evidence="2">Belongs to the membrane fusion protein (MFP) (TC 8.A.1) family.</text>
</comment>
<evidence type="ECO:0000259" key="9">
    <source>
        <dbReference type="Pfam" id="PF25876"/>
    </source>
</evidence>
<dbReference type="Proteomes" id="UP000000343">
    <property type="component" value="Plasmid pACIX901"/>
</dbReference>
<sequence length="442" mass="46826">MGASFEAHNSESYGGDVGRSFTEKNGEEERHKREHKSHAWIWITAIIVIVVAILLVERGKSDKTSTKAGAGGAAAGKSGGGRGQQGPAAITVGQSKTGNINVYVDALGTVTPTNTVTIYSQITGKVMAVYYREGQIVRKGQPLIDIDPRPYEATLTQAEGTLQHDQGVLAEARIDLERYQIAFSKNAIARQQLEDQQQVVLQDEGTVKTDEGTVAYDKVQLSYCHIVSPINGRVGLRLVDPGNTVFSGTGSTLVVVTQLQPITVVFNVSEDDLPAIQAQLKGGRTLEVDAYDRANDKQIEAGKLNSLDNQIDTTTGTVKFRAGFNNTGLTLFPNQFVNARLLEKTLKGTVLVPSAAVQHNGTQAFVYVVKPNKTVGVQNVTALTSDEKDTAVQGLGAGTDVATSGFDRLENGVPVLINQKAPGQAAAQGHGSNGSAGGSTTP</sequence>
<keyword evidence="8" id="KW-1133">Transmembrane helix</keyword>
<dbReference type="InterPro" id="IPR006143">
    <property type="entry name" value="RND_pump_MFP"/>
</dbReference>
<dbReference type="Gene3D" id="2.40.30.170">
    <property type="match status" value="1"/>
</dbReference>
<evidence type="ECO:0000256" key="8">
    <source>
        <dbReference type="SAM" id="Phobius"/>
    </source>
</evidence>
<keyword evidence="4" id="KW-1003">Cell membrane</keyword>
<dbReference type="EMBL" id="CP002481">
    <property type="protein sequence ID" value="ADW70959.1"/>
    <property type="molecule type" value="Genomic_DNA"/>
</dbReference>
<feature type="compositionally biased region" description="Basic and acidic residues" evidence="7">
    <location>
        <begin position="21"/>
        <end position="31"/>
    </location>
</feature>
<feature type="domain" description="Multidrug resistance protein MdtA-like C-terminal permuted SH3" evidence="12">
    <location>
        <begin position="350"/>
        <end position="408"/>
    </location>
</feature>
<dbReference type="GO" id="GO:0015562">
    <property type="term" value="F:efflux transmembrane transporter activity"/>
    <property type="evidence" value="ECO:0007669"/>
    <property type="project" value="TreeGrafter"/>
</dbReference>
<geneLocation type="plasmid" evidence="13 14">
    <name>pACIX901</name>
</geneLocation>
<dbReference type="PANTHER" id="PTHR30469">
    <property type="entry name" value="MULTIDRUG RESISTANCE PROTEIN MDTA"/>
    <property type="match status" value="1"/>
</dbReference>
<feature type="region of interest" description="Disordered" evidence="7">
    <location>
        <begin position="1"/>
        <end position="34"/>
    </location>
</feature>
<reference evidence="14" key="1">
    <citation type="submission" date="2011-01" db="EMBL/GenBank/DDBJ databases">
        <title>Complete sequence of plasmid1 of Acidobacterium sp. MP5ACTX9.</title>
        <authorList>
            <consortium name="US DOE Joint Genome Institute"/>
            <person name="Lucas S."/>
            <person name="Copeland A."/>
            <person name="Lapidus A."/>
            <person name="Cheng J.-F."/>
            <person name="Goodwin L."/>
            <person name="Pitluck S."/>
            <person name="Teshima H."/>
            <person name="Detter J.C."/>
            <person name="Han C."/>
            <person name="Tapia R."/>
            <person name="Land M."/>
            <person name="Hauser L."/>
            <person name="Kyrpides N."/>
            <person name="Ivanova N."/>
            <person name="Ovchinnikova G."/>
            <person name="Pagani I."/>
            <person name="Rawat S.R."/>
            <person name="Mannisto M."/>
            <person name="Haggblom M.M."/>
            <person name="Woyke T."/>
        </authorList>
    </citation>
    <scope>NUCLEOTIDE SEQUENCE [LARGE SCALE GENOMIC DNA]</scope>
    <source>
        <strain evidence="14">MP5ACTX9</strain>
        <plasmid evidence="14">Plasmid pACIX901</plasmid>
    </source>
</reference>
<proteinExistence type="inferred from homology"/>
<feature type="domain" description="Multidrug resistance protein MdtA-like alpha-helical hairpin" evidence="9">
    <location>
        <begin position="154"/>
        <end position="223"/>
    </location>
</feature>
<evidence type="ECO:0000256" key="3">
    <source>
        <dbReference type="ARBA" id="ARBA00022448"/>
    </source>
</evidence>
<evidence type="ECO:0000259" key="10">
    <source>
        <dbReference type="Pfam" id="PF25917"/>
    </source>
</evidence>
<evidence type="ECO:0000256" key="1">
    <source>
        <dbReference type="ARBA" id="ARBA00004236"/>
    </source>
</evidence>
<gene>
    <name evidence="13" type="ordered locus">AciX9_4180</name>
</gene>
<keyword evidence="5" id="KW-0997">Cell inner membrane</keyword>
<feature type="region of interest" description="Disordered" evidence="7">
    <location>
        <begin position="422"/>
        <end position="442"/>
    </location>
</feature>
<evidence type="ECO:0000256" key="4">
    <source>
        <dbReference type="ARBA" id="ARBA00022475"/>
    </source>
</evidence>
<evidence type="ECO:0000259" key="12">
    <source>
        <dbReference type="Pfam" id="PF25967"/>
    </source>
</evidence>
<evidence type="ECO:0000259" key="11">
    <source>
        <dbReference type="Pfam" id="PF25944"/>
    </source>
</evidence>
<dbReference type="Pfam" id="PF25944">
    <property type="entry name" value="Beta-barrel_RND"/>
    <property type="match status" value="1"/>
</dbReference>
<evidence type="ECO:0000256" key="2">
    <source>
        <dbReference type="ARBA" id="ARBA00009477"/>
    </source>
</evidence>
<keyword evidence="8" id="KW-0812">Transmembrane</keyword>
<dbReference type="Gene3D" id="2.40.50.100">
    <property type="match status" value="1"/>
</dbReference>
<dbReference type="SUPFAM" id="SSF111369">
    <property type="entry name" value="HlyD-like secretion proteins"/>
    <property type="match status" value="1"/>
</dbReference>
<name>E8X675_GRATM</name>
<comment type="subcellular location">
    <subcellularLocation>
        <location evidence="1">Cell membrane</location>
    </subcellularLocation>
</comment>
<dbReference type="InterPro" id="IPR058624">
    <property type="entry name" value="MdtA-like_HH"/>
</dbReference>
<evidence type="ECO:0000313" key="14">
    <source>
        <dbReference type="Proteomes" id="UP000000343"/>
    </source>
</evidence>
<evidence type="ECO:0000256" key="6">
    <source>
        <dbReference type="ARBA" id="ARBA00023136"/>
    </source>
</evidence>
<dbReference type="Gene3D" id="2.40.420.20">
    <property type="match status" value="1"/>
</dbReference>
<feature type="compositionally biased region" description="Gly residues" evidence="7">
    <location>
        <begin position="69"/>
        <end position="84"/>
    </location>
</feature>
<dbReference type="KEGG" id="acm:AciX9_4180"/>
<accession>E8X675</accession>
<dbReference type="InterPro" id="IPR058626">
    <property type="entry name" value="MdtA-like_b-barrel"/>
</dbReference>
<keyword evidence="3" id="KW-0813">Transport</keyword>
<dbReference type="Pfam" id="PF25876">
    <property type="entry name" value="HH_MFP_RND"/>
    <property type="match status" value="1"/>
</dbReference>
<dbReference type="PANTHER" id="PTHR30469:SF12">
    <property type="entry name" value="MULTIDRUG RESISTANCE PROTEIN MDTA"/>
    <property type="match status" value="1"/>
</dbReference>
<dbReference type="Gene3D" id="1.10.287.470">
    <property type="entry name" value="Helix hairpin bin"/>
    <property type="match status" value="1"/>
</dbReference>
<feature type="transmembrane region" description="Helical" evidence="8">
    <location>
        <begin position="39"/>
        <end position="56"/>
    </location>
</feature>
<feature type="region of interest" description="Disordered" evidence="7">
    <location>
        <begin position="63"/>
        <end position="90"/>
    </location>
</feature>
<keyword evidence="6 8" id="KW-0472">Membrane</keyword>
<feature type="domain" description="Multidrug resistance protein MdtA-like beta-barrel" evidence="11">
    <location>
        <begin position="261"/>
        <end position="343"/>
    </location>
</feature>
<keyword evidence="13" id="KW-0614">Plasmid</keyword>
<feature type="domain" description="Multidrug resistance protein MdtA-like barrel-sandwich hybrid" evidence="10">
    <location>
        <begin position="114"/>
        <end position="257"/>
    </location>
</feature>
<dbReference type="Pfam" id="PF25967">
    <property type="entry name" value="RND-MFP_C"/>
    <property type="match status" value="1"/>
</dbReference>
<dbReference type="Pfam" id="PF25917">
    <property type="entry name" value="BSH_RND"/>
    <property type="match status" value="1"/>
</dbReference>
<dbReference type="AlphaFoldDB" id="E8X675"/>
<dbReference type="InterPro" id="IPR058625">
    <property type="entry name" value="MdtA-like_BSH"/>
</dbReference>